<organism evidence="3 4">
    <name type="scientific">Zhongshania marina</name>
    <dbReference type="NCBI Taxonomy" id="2304603"/>
    <lineage>
        <taxon>Bacteria</taxon>
        <taxon>Pseudomonadati</taxon>
        <taxon>Pseudomonadota</taxon>
        <taxon>Gammaproteobacteria</taxon>
        <taxon>Cellvibrionales</taxon>
        <taxon>Spongiibacteraceae</taxon>
        <taxon>Zhongshania</taxon>
    </lineage>
</organism>
<dbReference type="Proteomes" id="UP000274695">
    <property type="component" value="Unassembled WGS sequence"/>
</dbReference>
<evidence type="ECO:0000256" key="2">
    <source>
        <dbReference type="SAM" id="Coils"/>
    </source>
</evidence>
<dbReference type="Gene3D" id="1.10.443.10">
    <property type="entry name" value="Intergrase catalytic core"/>
    <property type="match status" value="1"/>
</dbReference>
<accession>A0ABX9VZ62</accession>
<dbReference type="InterPro" id="IPR011010">
    <property type="entry name" value="DNA_brk_join_enz"/>
</dbReference>
<dbReference type="EMBL" id="RHGB01000026">
    <property type="protein sequence ID" value="RNL58802.1"/>
    <property type="molecule type" value="Genomic_DNA"/>
</dbReference>
<keyword evidence="1" id="KW-0233">DNA recombination</keyword>
<dbReference type="SUPFAM" id="SSF56349">
    <property type="entry name" value="DNA breaking-rejoining enzymes"/>
    <property type="match status" value="1"/>
</dbReference>
<evidence type="ECO:0000313" key="4">
    <source>
        <dbReference type="Proteomes" id="UP000274695"/>
    </source>
</evidence>
<evidence type="ECO:0008006" key="5">
    <source>
        <dbReference type="Google" id="ProtNLM"/>
    </source>
</evidence>
<keyword evidence="4" id="KW-1185">Reference proteome</keyword>
<dbReference type="InterPro" id="IPR013762">
    <property type="entry name" value="Integrase-like_cat_sf"/>
</dbReference>
<reference evidence="3 4" key="1">
    <citation type="submission" date="2018-10" db="EMBL/GenBank/DDBJ databases">
        <title>Draft genome sequence of Zhongshania sp. DSW25-10.</title>
        <authorList>
            <person name="Oh J."/>
        </authorList>
    </citation>
    <scope>NUCLEOTIDE SEQUENCE [LARGE SCALE GENOMIC DNA]</scope>
    <source>
        <strain evidence="3 4">DSW25-10</strain>
    </source>
</reference>
<gene>
    <name evidence="3" type="ORF">D0911_17385</name>
</gene>
<evidence type="ECO:0000256" key="1">
    <source>
        <dbReference type="ARBA" id="ARBA00023172"/>
    </source>
</evidence>
<proteinExistence type="predicted"/>
<name>A0ABX9VZ62_9GAMM</name>
<comment type="caution">
    <text evidence="3">The sequence shown here is derived from an EMBL/GenBank/DDBJ whole genome shotgun (WGS) entry which is preliminary data.</text>
</comment>
<sequence length="788" mass="87702">MNESELATLNKTAELKGRIEKDILAYGASLLTRLAAGEFGAPPDDKGVDALSAYGAAELPSNGILNSHLQSIKSIKKVEACIVSCMLCARPLDDFFDTEKHERITAWSLLACIALNKADQEGYQGIIQEGARRVRLMTTAAYQWMYSLLPEFNQPIEDTYAALAELMTRLSENINHAEQLVSTHERNSTSRANNITEVEAAKRRLGQAKSERQFIGQIYSLFGNYSKTLSPGGGRRGGAGDANDSDQAAVSVAPVVGLEDDKLRFLEWIEKGKGGHGSIAAAELNRDRPIGTKYIEPTLVLPKSINRSRVLAHFRASTMVNRIAMRNMANPCDWGVLTWFEATTFVQAAAAKLDTNKAAALGLLMLLAGRSTDRAKSLVVNIRDSSAKERIDTILFRKDRVGLQFQLVLPSPIGAGKAPQLLKQVKNTITLRLPHCLLEPLRGLRGLGPEGYDSLEAELKSFLGSLNKEYNLRLTIPRLCGFLRSQMRRRLDDPADASLICGETSDQCPALYYYAIVPERIVKEYRDWVTELMAAADVKGSYPSEIQSQNALIGSNTQFDVKHIKSLFKHLAKSVAAHHTFKTKDYKSFHNAYMLYVYEVLCLAVGYRAVISPLENIKDFDLIRRLLWISDKESHNGLAARTVPLTQLAVDVIEAAIRHIERLAYYLKPYEPPMAEYLIQSVHGESPFLSMFDSNDKLTTLRPSILTPVLNDKWPFALNWQRHFMRSKLRESGVPGDVVNAWMGHSDFGEEAFGPWSGLSIADLRQLEVVMQTILSELGIAAIEGWQR</sequence>
<keyword evidence="2" id="KW-0175">Coiled coil</keyword>
<evidence type="ECO:0000313" key="3">
    <source>
        <dbReference type="EMBL" id="RNL58802.1"/>
    </source>
</evidence>
<protein>
    <recommendedName>
        <fullName evidence="5">Phage integrase family protein</fullName>
    </recommendedName>
</protein>
<feature type="coiled-coil region" evidence="2">
    <location>
        <begin position="160"/>
        <end position="187"/>
    </location>
</feature>